<evidence type="ECO:0000313" key="5">
    <source>
        <dbReference type="EMBL" id="ROT77121.1"/>
    </source>
</evidence>
<feature type="coiled-coil region" evidence="2">
    <location>
        <begin position="48"/>
        <end position="124"/>
    </location>
</feature>
<comment type="caution">
    <text evidence="5">The sequence shown here is derived from an EMBL/GenBank/DDBJ whole genome shotgun (WGS) entry which is preliminary data.</text>
</comment>
<dbReference type="GO" id="GO:0003700">
    <property type="term" value="F:DNA-binding transcription factor activity"/>
    <property type="evidence" value="ECO:0007669"/>
    <property type="project" value="InterPro"/>
</dbReference>
<keyword evidence="6" id="KW-1185">Reference proteome</keyword>
<sequence>MQQQQAGELVEAKPGKFSMELCQVPMMVHKVEFSQARDALGQKVSVKVEGEQELTQRLKEDLNLTQREVDTLKTEVLRLKAEQKENEQVIQQLQQANKALYQRLDELQSRCDCMEDQARRLKDSTERSGGLWYSQDLDRCTSDLQSLRNIHTSLLQYPLKDFCTLLGNKNGVTLYDAVHGSAHTFSTDIWSRDHPETVPFAIDLSKRPHQKCASSFDFARSHSPPIDLSTQTSHELGREPLWLEEPPCHPVDLSSKPTQGIQEEEVNFQRSATEAHFDGGQDSESNSSDWPPLQIDLDNTSDDGEGLRQERCEPAQEAEMRNEEEMEENLSFISAVNDEELPEPSLTKISSYRRRKRGPKSWEFLMRLMADKRTNPSVIRWEDREAATIRLIQPHYIAKLWGKRYHYKKGQLIKVSERQLVYGCGPQALKFLELLLQQNQSTGDLNEDAMMWTEMADAAVPQDHTYFNKKEI</sequence>
<dbReference type="SUPFAM" id="SSF46785">
    <property type="entry name" value="Winged helix' DNA-binding domain"/>
    <property type="match status" value="1"/>
</dbReference>
<dbReference type="AlphaFoldDB" id="A0A3R7P6W2"/>
<reference evidence="5 6" key="1">
    <citation type="submission" date="2018-04" db="EMBL/GenBank/DDBJ databases">
        <authorList>
            <person name="Zhang X."/>
            <person name="Yuan J."/>
            <person name="Li F."/>
            <person name="Xiang J."/>
        </authorList>
    </citation>
    <scope>NUCLEOTIDE SEQUENCE [LARGE SCALE GENOMIC DNA]</scope>
    <source>
        <tissue evidence="5">Muscle</tissue>
    </source>
</reference>
<dbReference type="Gene3D" id="1.10.10.10">
    <property type="entry name" value="Winged helix-like DNA-binding domain superfamily/Winged helix DNA-binding domain"/>
    <property type="match status" value="1"/>
</dbReference>
<evidence type="ECO:0000256" key="3">
    <source>
        <dbReference type="SAM" id="MobiDB-lite"/>
    </source>
</evidence>
<reference evidence="5 6" key="2">
    <citation type="submission" date="2019-01" db="EMBL/GenBank/DDBJ databases">
        <title>The decoding of complex shrimp genome reveals the adaptation for benthos swimmer, frequently molting mechanism and breeding impact on genome.</title>
        <authorList>
            <person name="Sun Y."/>
            <person name="Gao Y."/>
            <person name="Yu Y."/>
        </authorList>
    </citation>
    <scope>NUCLEOTIDE SEQUENCE [LARGE SCALE GENOMIC DNA]</scope>
    <source>
        <tissue evidence="5">Muscle</tissue>
    </source>
</reference>
<feature type="region of interest" description="Disordered" evidence="3">
    <location>
        <begin position="242"/>
        <end position="308"/>
    </location>
</feature>
<organism evidence="5 6">
    <name type="scientific">Penaeus vannamei</name>
    <name type="common">Whiteleg shrimp</name>
    <name type="synonym">Litopenaeus vannamei</name>
    <dbReference type="NCBI Taxonomy" id="6689"/>
    <lineage>
        <taxon>Eukaryota</taxon>
        <taxon>Metazoa</taxon>
        <taxon>Ecdysozoa</taxon>
        <taxon>Arthropoda</taxon>
        <taxon>Crustacea</taxon>
        <taxon>Multicrustacea</taxon>
        <taxon>Malacostraca</taxon>
        <taxon>Eumalacostraca</taxon>
        <taxon>Eucarida</taxon>
        <taxon>Decapoda</taxon>
        <taxon>Dendrobranchiata</taxon>
        <taxon>Penaeoidea</taxon>
        <taxon>Penaeidae</taxon>
        <taxon>Penaeus</taxon>
    </lineage>
</organism>
<keyword evidence="2" id="KW-0175">Coiled coil</keyword>
<gene>
    <name evidence="5" type="ORF">C7M84_004283</name>
</gene>
<evidence type="ECO:0000256" key="2">
    <source>
        <dbReference type="SAM" id="Coils"/>
    </source>
</evidence>
<dbReference type="OrthoDB" id="5961210at2759"/>
<dbReference type="InterPro" id="IPR000418">
    <property type="entry name" value="Ets_dom"/>
</dbReference>
<evidence type="ECO:0000256" key="1">
    <source>
        <dbReference type="ARBA" id="ARBA00005562"/>
    </source>
</evidence>
<dbReference type="Pfam" id="PF00178">
    <property type="entry name" value="Ets"/>
    <property type="match status" value="1"/>
</dbReference>
<protein>
    <recommendedName>
        <fullName evidence="4">ETS domain-containing protein</fullName>
    </recommendedName>
</protein>
<accession>A0A3R7P6W2</accession>
<dbReference type="SMART" id="SM00413">
    <property type="entry name" value="ETS"/>
    <property type="match status" value="1"/>
</dbReference>
<dbReference type="InterPro" id="IPR036388">
    <property type="entry name" value="WH-like_DNA-bd_sf"/>
</dbReference>
<dbReference type="GO" id="GO:0043565">
    <property type="term" value="F:sequence-specific DNA binding"/>
    <property type="evidence" value="ECO:0007669"/>
    <property type="project" value="InterPro"/>
</dbReference>
<dbReference type="Proteomes" id="UP000283509">
    <property type="component" value="Unassembled WGS sequence"/>
</dbReference>
<dbReference type="InterPro" id="IPR036390">
    <property type="entry name" value="WH_DNA-bd_sf"/>
</dbReference>
<proteinExistence type="inferred from homology"/>
<name>A0A3R7P6W2_PENVA</name>
<feature type="domain" description="ETS" evidence="4">
    <location>
        <begin position="358"/>
        <end position="429"/>
    </location>
</feature>
<evidence type="ECO:0000259" key="4">
    <source>
        <dbReference type="SMART" id="SM00413"/>
    </source>
</evidence>
<comment type="similarity">
    <text evidence="1">Belongs to the ETS family.</text>
</comment>
<dbReference type="EMBL" id="QCYY01001567">
    <property type="protein sequence ID" value="ROT77121.1"/>
    <property type="molecule type" value="Genomic_DNA"/>
</dbReference>
<evidence type="ECO:0000313" key="6">
    <source>
        <dbReference type="Proteomes" id="UP000283509"/>
    </source>
</evidence>